<dbReference type="EMBL" id="RBIJ01000002">
    <property type="protein sequence ID" value="RKQ85451.1"/>
    <property type="molecule type" value="Genomic_DNA"/>
</dbReference>
<comment type="caution">
    <text evidence="8">The sequence shown here is derived from an EMBL/GenBank/DDBJ whole genome shotgun (WGS) entry which is preliminary data.</text>
</comment>
<dbReference type="PANTHER" id="PTHR37307:SF1">
    <property type="entry name" value="CELL DIVISION PROTEIN WHIA-RELATED"/>
    <property type="match status" value="1"/>
</dbReference>
<reference evidence="8 9" key="1">
    <citation type="submission" date="2018-10" db="EMBL/GenBank/DDBJ databases">
        <title>Genomic Encyclopedia of Type Strains, Phase IV (KMG-IV): sequencing the most valuable type-strain genomes for metagenomic binning, comparative biology and taxonomic classification.</title>
        <authorList>
            <person name="Goeker M."/>
        </authorList>
    </citation>
    <scope>NUCLEOTIDE SEQUENCE [LARGE SCALE GENOMIC DNA]</scope>
    <source>
        <strain evidence="8 9">DSM 22653</strain>
    </source>
</reference>
<dbReference type="InterPro" id="IPR023054">
    <property type="entry name" value="Sporulation_regulator_WhiA_C"/>
</dbReference>
<dbReference type="HAMAP" id="MF_01420">
    <property type="entry name" value="HTH_type_WhiA"/>
    <property type="match status" value="1"/>
</dbReference>
<dbReference type="NCBIfam" id="TIGR00647">
    <property type="entry name" value="DNA_bind_WhiA"/>
    <property type="match status" value="1"/>
</dbReference>
<dbReference type="Pfam" id="PF14527">
    <property type="entry name" value="LAGLIDADG_WhiA"/>
    <property type="match status" value="1"/>
</dbReference>
<dbReference type="RefSeq" id="WP_121444123.1">
    <property type="nucleotide sequence ID" value="NZ_RBIJ01000002.1"/>
</dbReference>
<dbReference type="Pfam" id="PF10298">
    <property type="entry name" value="WhiA_N"/>
    <property type="match status" value="1"/>
</dbReference>
<evidence type="ECO:0000313" key="8">
    <source>
        <dbReference type="EMBL" id="RKQ85451.1"/>
    </source>
</evidence>
<feature type="domain" description="WhiA LAGLIDADG-like" evidence="7">
    <location>
        <begin position="137"/>
        <end position="229"/>
    </location>
</feature>
<gene>
    <name evidence="4" type="primary">whiA</name>
    <name evidence="8" type="ORF">C7438_0844</name>
</gene>
<feature type="domain" description="Sporulation regulator WhiA C-terminal" evidence="5">
    <location>
        <begin position="232"/>
        <end position="315"/>
    </location>
</feature>
<proteinExistence type="inferred from homology"/>
<dbReference type="Pfam" id="PF02650">
    <property type="entry name" value="HTH_WhiA"/>
    <property type="match status" value="1"/>
</dbReference>
<evidence type="ECO:0000256" key="4">
    <source>
        <dbReference type="HAMAP-Rule" id="MF_01420"/>
    </source>
</evidence>
<evidence type="ECO:0000256" key="1">
    <source>
        <dbReference type="ARBA" id="ARBA00022618"/>
    </source>
</evidence>
<comment type="similarity">
    <text evidence="4">Belongs to the WhiA family.</text>
</comment>
<evidence type="ECO:0000313" key="9">
    <source>
        <dbReference type="Proteomes" id="UP000267019"/>
    </source>
</evidence>
<keyword evidence="9" id="KW-1185">Reference proteome</keyword>
<sequence>MKQLGASFTEVVKGELVRRAGTLRADCPLGEVLGFFLLAAEREGGGFVLLTENAAVARAMYHRLRGFGVVPKLVVESGKRLRKRRRYLLRLGDADVLHLFSLTAKAEGAEVRDLEGPSPLRLARRFLRRHRSLTCRRAFLRGAFLARGTVSDPKSHPYHLELVAPTEEAARLLREVADAFSLHFKEILRRGSPVLYLKDVEEIVEFLRVVESTHGVLELEDARAIKELKSQVNRLVNGETANVAKTIEASMRQIEAIRTIERTIGLASLPPALREIAEARLAHPEVSLAELGRYVPSGPIGKSGVNHRMRRLIEISRRLHSQVAREKPGGV</sequence>
<dbReference type="OrthoDB" id="401278at2"/>
<dbReference type="GO" id="GO:0043937">
    <property type="term" value="P:regulation of sporulation"/>
    <property type="evidence" value="ECO:0007669"/>
    <property type="project" value="InterPro"/>
</dbReference>
<dbReference type="AlphaFoldDB" id="A0A660KVS8"/>
<evidence type="ECO:0000259" key="7">
    <source>
        <dbReference type="Pfam" id="PF14527"/>
    </source>
</evidence>
<feature type="domain" description="Sporulation transcription regulator WhiA N-terminal" evidence="6">
    <location>
        <begin position="50"/>
        <end position="93"/>
    </location>
</feature>
<protein>
    <recommendedName>
        <fullName evidence="4">Probable cell division protein WhiA</fullName>
    </recommendedName>
</protein>
<keyword evidence="2 4" id="KW-0238">DNA-binding</keyword>
<dbReference type="GO" id="GO:0051301">
    <property type="term" value="P:cell division"/>
    <property type="evidence" value="ECO:0007669"/>
    <property type="project" value="UniProtKB-UniRule"/>
</dbReference>
<evidence type="ECO:0000256" key="2">
    <source>
        <dbReference type="ARBA" id="ARBA00023125"/>
    </source>
</evidence>
<dbReference type="InterPro" id="IPR039518">
    <property type="entry name" value="WhiA_LAGLIDADG_dom"/>
</dbReference>
<comment type="function">
    <text evidence="4">Involved in cell division and chromosome segregation.</text>
</comment>
<evidence type="ECO:0000259" key="5">
    <source>
        <dbReference type="Pfam" id="PF02650"/>
    </source>
</evidence>
<keyword evidence="1 4" id="KW-0132">Cell division</keyword>
<accession>A0A660KVS8</accession>
<name>A0A660KVS8_9BACL</name>
<evidence type="ECO:0000256" key="3">
    <source>
        <dbReference type="ARBA" id="ARBA00023306"/>
    </source>
</evidence>
<evidence type="ECO:0000259" key="6">
    <source>
        <dbReference type="Pfam" id="PF10298"/>
    </source>
</evidence>
<dbReference type="GO" id="GO:0003677">
    <property type="term" value="F:DNA binding"/>
    <property type="evidence" value="ECO:0007669"/>
    <property type="project" value="UniProtKB-UniRule"/>
</dbReference>
<dbReference type="Proteomes" id="UP000267019">
    <property type="component" value="Unassembled WGS sequence"/>
</dbReference>
<dbReference type="SUPFAM" id="SSF55608">
    <property type="entry name" value="Homing endonucleases"/>
    <property type="match status" value="1"/>
</dbReference>
<dbReference type="PANTHER" id="PTHR37307">
    <property type="entry name" value="CELL DIVISION PROTEIN WHIA-RELATED"/>
    <property type="match status" value="1"/>
</dbReference>
<dbReference type="InterPro" id="IPR003802">
    <property type="entry name" value="Sporulation_regulator_WhiA"/>
</dbReference>
<dbReference type="InterPro" id="IPR018478">
    <property type="entry name" value="Sporu_reg_WhiA_N_dom"/>
</dbReference>
<dbReference type="Gene3D" id="3.10.28.10">
    <property type="entry name" value="Homing endonucleases"/>
    <property type="match status" value="1"/>
</dbReference>
<keyword evidence="3 4" id="KW-0131">Cell cycle</keyword>
<organism evidence="8 9">
    <name type="scientific">Brockia lithotrophica</name>
    <dbReference type="NCBI Taxonomy" id="933949"/>
    <lineage>
        <taxon>Bacteria</taxon>
        <taxon>Bacillati</taxon>
        <taxon>Bacillota</taxon>
        <taxon>Bacilli</taxon>
        <taxon>Bacillales</taxon>
        <taxon>Bacillales Family X. Incertae Sedis</taxon>
        <taxon>Brockia</taxon>
    </lineage>
</organism>
<dbReference type="InterPro" id="IPR027434">
    <property type="entry name" value="Homing_endonucl"/>
</dbReference>